<dbReference type="VEuPathDB" id="CryptoDB:cubi_01995"/>
<evidence type="ECO:0000256" key="2">
    <source>
        <dbReference type="ARBA" id="ARBA00023157"/>
    </source>
</evidence>
<dbReference type="InterPro" id="IPR044004">
    <property type="entry name" value="TSP1_spondin_dom"/>
</dbReference>
<keyword evidence="5" id="KW-0472">Membrane</keyword>
<comment type="caution">
    <text evidence="7">The sequence shown here is derived from an EMBL/GenBank/DDBJ whole genome shotgun (WGS) entry which is preliminary data.</text>
</comment>
<keyword evidence="5" id="KW-0812">Transmembrane</keyword>
<reference evidence="7 8" key="1">
    <citation type="submission" date="2016-10" db="EMBL/GenBank/DDBJ databases">
        <title>Reductive evolution of mitochondrial metabolism and differential evolution of invasion-related proteins in Cryptosporidium.</title>
        <authorList>
            <person name="Liu S."/>
            <person name="Roellig D.M."/>
            <person name="Guo Y."/>
            <person name="Li N."/>
            <person name="Frace M.A."/>
            <person name="Tang K."/>
            <person name="Zhang L."/>
            <person name="Feng Y."/>
            <person name="Xiao L."/>
        </authorList>
    </citation>
    <scope>NUCLEOTIDE SEQUENCE [LARGE SCALE GENOMIC DNA]</scope>
    <source>
        <strain evidence="7">39726</strain>
    </source>
</reference>
<evidence type="ECO:0000256" key="5">
    <source>
        <dbReference type="SAM" id="Phobius"/>
    </source>
</evidence>
<dbReference type="Pfam" id="PF00090">
    <property type="entry name" value="TSP_1"/>
    <property type="match status" value="2"/>
</dbReference>
<dbReference type="PANTHER" id="PTHR20920">
    <property type="entry name" value="RPE-SPONDIN"/>
    <property type="match status" value="1"/>
</dbReference>
<evidence type="ECO:0000313" key="8">
    <source>
        <dbReference type="Proteomes" id="UP000186176"/>
    </source>
</evidence>
<gene>
    <name evidence="7" type="ORF">cubi_01995</name>
</gene>
<feature type="domain" description="EGF-like" evidence="6">
    <location>
        <begin position="520"/>
        <end position="556"/>
    </location>
</feature>
<protein>
    <submittedName>
        <fullName evidence="7">TSP1 domain-containing protein</fullName>
    </submittedName>
</protein>
<organism evidence="7 8">
    <name type="scientific">Cryptosporidium ubiquitum</name>
    <dbReference type="NCBI Taxonomy" id="857276"/>
    <lineage>
        <taxon>Eukaryota</taxon>
        <taxon>Sar</taxon>
        <taxon>Alveolata</taxon>
        <taxon>Apicomplexa</taxon>
        <taxon>Conoidasida</taxon>
        <taxon>Coccidia</taxon>
        <taxon>Eucoccidiorida</taxon>
        <taxon>Eimeriorina</taxon>
        <taxon>Cryptosporidiidae</taxon>
        <taxon>Cryptosporidium</taxon>
    </lineage>
</organism>
<dbReference type="GeneID" id="39978786"/>
<dbReference type="AlphaFoldDB" id="A0A1J4MMJ2"/>
<dbReference type="SMART" id="SM00181">
    <property type="entry name" value="EGF"/>
    <property type="match status" value="1"/>
</dbReference>
<dbReference type="Pfam" id="PF00008">
    <property type="entry name" value="EGF"/>
    <property type="match status" value="1"/>
</dbReference>
<keyword evidence="5" id="KW-1133">Transmembrane helix</keyword>
<accession>A0A1J4MMJ2</accession>
<dbReference type="InterPro" id="IPR039942">
    <property type="entry name" value="SBSPO"/>
</dbReference>
<keyword evidence="4" id="KW-0245">EGF-like domain</keyword>
<keyword evidence="8" id="KW-1185">Reference proteome</keyword>
<dbReference type="InterPro" id="IPR000742">
    <property type="entry name" value="EGF"/>
</dbReference>
<feature type="transmembrane region" description="Helical" evidence="5">
    <location>
        <begin position="562"/>
        <end position="580"/>
    </location>
</feature>
<dbReference type="RefSeq" id="XP_028876481.1">
    <property type="nucleotide sequence ID" value="XM_029019007.1"/>
</dbReference>
<evidence type="ECO:0000256" key="3">
    <source>
        <dbReference type="ARBA" id="ARBA00023180"/>
    </source>
</evidence>
<dbReference type="CDD" id="cd00054">
    <property type="entry name" value="EGF_CA"/>
    <property type="match status" value="1"/>
</dbReference>
<feature type="disulfide bond" evidence="4">
    <location>
        <begin position="546"/>
        <end position="555"/>
    </location>
</feature>
<dbReference type="SUPFAM" id="SSF82895">
    <property type="entry name" value="TSP-1 type 1 repeat"/>
    <property type="match status" value="3"/>
</dbReference>
<dbReference type="PROSITE" id="PS00022">
    <property type="entry name" value="EGF_1"/>
    <property type="match status" value="1"/>
</dbReference>
<sequence>MSSRHFRKIRIPITVSYILLLLWVIFTENAYVKGDEEFLLGRSVLDLDKKNTCEYYGEQDDIFSDSFHSRICIVPEDGLHGNRDHNHNPRKAFVTSIPSNKGVFSNKLKRKEDHLSSVITEMSGESMRDKRKNVDLETMFGIGKNNYRLTNNETIQSSNLTSYARTQLVNSTNNYALFKQGLMEYQNKKILKYYLYDVSNKKYSDRIVYPEDVLSPNSALNYLGNYLQVYEITKVSNPTVVSWPNNHIVFVNSQVNADGSFKFVVYTSSGQIGFFFEIASGSYKTGCGSYSRIDKTNFAHSANALIQVQLIRRKFGFNVFIDGARRTELDIIDCIASPPTKVEVTSGNGSKIFPKVEDCKVSQWTDWSNCSKTCSTGSKTRYRSVIMPSMNGGLLCPNLLDSTSCNADISCSPCQYSDWVAWSECSVTCGSGTSVRTRKLITANYFAESCIETFQLKNCKGVSCATDCILTEWSDWNDCSTTCGVGNQISTRSIVQPEENGGSCDHELSRIQECNISVCKKSCDPSPCLNGGVCSELPMSNFVCICPPFYGGETCDSFEFPWWFYYVLIVLIVLVIGIIYKTQFSNIITPNTMDPSYIGGGDYAFSEGPAPPPPTTQPQYYQNMNNNYYYGYYGNADESYLVNNDEGNWMY</sequence>
<dbReference type="InterPro" id="IPR036383">
    <property type="entry name" value="TSP1_rpt_sf"/>
</dbReference>
<dbReference type="SUPFAM" id="SSF57196">
    <property type="entry name" value="EGF/Laminin"/>
    <property type="match status" value="1"/>
</dbReference>
<evidence type="ECO:0000256" key="1">
    <source>
        <dbReference type="ARBA" id="ARBA00022729"/>
    </source>
</evidence>
<dbReference type="EMBL" id="LRBP01000001">
    <property type="protein sequence ID" value="OII75474.1"/>
    <property type="molecule type" value="Genomic_DNA"/>
</dbReference>
<dbReference type="PROSITE" id="PS50026">
    <property type="entry name" value="EGF_3"/>
    <property type="match status" value="1"/>
</dbReference>
<keyword evidence="1" id="KW-0732">Signal</keyword>
<dbReference type="Proteomes" id="UP000186176">
    <property type="component" value="Unassembled WGS sequence"/>
</dbReference>
<feature type="transmembrane region" description="Helical" evidence="5">
    <location>
        <begin position="9"/>
        <end position="26"/>
    </location>
</feature>
<evidence type="ECO:0000313" key="7">
    <source>
        <dbReference type="EMBL" id="OII75474.1"/>
    </source>
</evidence>
<name>A0A1J4MMJ2_9CRYT</name>
<keyword evidence="3" id="KW-0325">Glycoprotein</keyword>
<evidence type="ECO:0000259" key="6">
    <source>
        <dbReference type="PROSITE" id="PS50026"/>
    </source>
</evidence>
<dbReference type="PROSITE" id="PS50092">
    <property type="entry name" value="TSP1"/>
    <property type="match status" value="3"/>
</dbReference>
<keyword evidence="2 4" id="KW-1015">Disulfide bond</keyword>
<dbReference type="OrthoDB" id="372508at2759"/>
<dbReference type="Gene3D" id="2.20.100.10">
    <property type="entry name" value="Thrombospondin type-1 (TSP1) repeat"/>
    <property type="match status" value="3"/>
</dbReference>
<evidence type="ECO:0000256" key="4">
    <source>
        <dbReference type="PROSITE-ProRule" id="PRU00076"/>
    </source>
</evidence>
<dbReference type="PANTHER" id="PTHR20920:SF5">
    <property type="entry name" value="SMB DOMAIN-CONTAINING PROTEIN"/>
    <property type="match status" value="1"/>
</dbReference>
<comment type="caution">
    <text evidence="4">Lacks conserved residue(s) required for the propagation of feature annotation.</text>
</comment>
<dbReference type="Gene3D" id="2.10.25.10">
    <property type="entry name" value="Laminin"/>
    <property type="match status" value="1"/>
</dbReference>
<proteinExistence type="predicted"/>
<dbReference type="InterPro" id="IPR000884">
    <property type="entry name" value="TSP1_rpt"/>
</dbReference>
<dbReference type="SMART" id="SM00209">
    <property type="entry name" value="TSP1"/>
    <property type="match status" value="3"/>
</dbReference>
<dbReference type="Pfam" id="PF19028">
    <property type="entry name" value="TSP1_spondin"/>
    <property type="match status" value="1"/>
</dbReference>